<dbReference type="Proteomes" id="UP001355206">
    <property type="component" value="Unassembled WGS sequence"/>
</dbReference>
<evidence type="ECO:0000256" key="1">
    <source>
        <dbReference type="SAM" id="MobiDB-lite"/>
    </source>
</evidence>
<keyword evidence="3" id="KW-1185">Reference proteome</keyword>
<evidence type="ECO:0000313" key="3">
    <source>
        <dbReference type="Proteomes" id="UP001355206"/>
    </source>
</evidence>
<feature type="region of interest" description="Disordered" evidence="1">
    <location>
        <begin position="1"/>
        <end position="93"/>
    </location>
</feature>
<comment type="caution">
    <text evidence="2">The sequence shown here is derived from an EMBL/GenBank/DDBJ whole genome shotgun (WGS) entry which is preliminary data.</text>
</comment>
<feature type="compositionally biased region" description="Basic and acidic residues" evidence="1">
    <location>
        <begin position="191"/>
        <end position="202"/>
    </location>
</feature>
<feature type="region of interest" description="Disordered" evidence="1">
    <location>
        <begin position="191"/>
        <end position="212"/>
    </location>
</feature>
<feature type="compositionally biased region" description="Acidic residues" evidence="1">
    <location>
        <begin position="52"/>
        <end position="77"/>
    </location>
</feature>
<proteinExistence type="predicted"/>
<organism evidence="2 3">
    <name type="scientific">Methylobacterium oryzae</name>
    <dbReference type="NCBI Taxonomy" id="334852"/>
    <lineage>
        <taxon>Bacteria</taxon>
        <taxon>Pseudomonadati</taxon>
        <taxon>Pseudomonadota</taxon>
        <taxon>Alphaproteobacteria</taxon>
        <taxon>Hyphomicrobiales</taxon>
        <taxon>Methylobacteriaceae</taxon>
        <taxon>Methylobacterium</taxon>
    </lineage>
</organism>
<accession>A0ABU7TN08</accession>
<protein>
    <recommendedName>
        <fullName evidence="4">Phage protein</fullName>
    </recommendedName>
</protein>
<sequence length="337" mass="36221">MSDANTSAPAETGELDMSAAADLVPDDAFELAEDSPEEHPEGGTEPGANEEAPTEEEPEGDLPPEPTEEEPPAEPEQPEPTAEGPQTVVIDGKAIPLQEVQNGYLRQADYTRKTQEVAAERQALQAERTTVTNDRQQLASILDLATDIVKAHLPPEPDPALIDTDVVGYMQQDRAYKAAMAELQKLADARKTADAGSTKEREEADEQAQTARNEALATEYRTLQSKVPELRTPEGHKAFFARAEAAGAHYGLSPQDVQGIQDHRALLVLTDAAKWRELQAKKPAAVQRAQAAPPIRAAARQAPGTRSADAVASARARLERDGSIEAAADLLDDSLFS</sequence>
<dbReference type="EMBL" id="MLCA01000006">
    <property type="protein sequence ID" value="MEE7491092.1"/>
    <property type="molecule type" value="Genomic_DNA"/>
</dbReference>
<evidence type="ECO:0008006" key="4">
    <source>
        <dbReference type="Google" id="ProtNLM"/>
    </source>
</evidence>
<evidence type="ECO:0000313" key="2">
    <source>
        <dbReference type="EMBL" id="MEE7491092.1"/>
    </source>
</evidence>
<reference evidence="2 3" key="1">
    <citation type="journal article" date="2012" name="Genet. Mol. Biol.">
        <title>Analysis of 16S rRNA and mxaF genes revealing insights into Methylobacterium niche-specific plant association.</title>
        <authorList>
            <person name="Dourado M.N."/>
            <person name="Andreote F.D."/>
            <person name="Dini-Andreote F."/>
            <person name="Conti R."/>
            <person name="Araujo J.M."/>
            <person name="Araujo W.L."/>
        </authorList>
    </citation>
    <scope>NUCLEOTIDE SEQUENCE [LARGE SCALE GENOMIC DNA]</scope>
    <source>
        <strain evidence="2 3">TC3-10</strain>
    </source>
</reference>
<dbReference type="RefSeq" id="WP_331301879.1">
    <property type="nucleotide sequence ID" value="NZ_MLCA01000006.1"/>
</dbReference>
<feature type="compositionally biased region" description="Acidic residues" evidence="1">
    <location>
        <begin position="24"/>
        <end position="36"/>
    </location>
</feature>
<name>A0ABU7TN08_9HYPH</name>
<gene>
    <name evidence="2" type="ORF">MOTC310_11720</name>
</gene>
<feature type="region of interest" description="Disordered" evidence="1">
    <location>
        <begin position="285"/>
        <end position="313"/>
    </location>
</feature>